<feature type="region of interest" description="Disordered" evidence="1">
    <location>
        <begin position="113"/>
        <end position="136"/>
    </location>
</feature>
<feature type="compositionally biased region" description="Polar residues" evidence="1">
    <location>
        <begin position="197"/>
        <end position="214"/>
    </location>
</feature>
<dbReference type="InterPro" id="IPR032384">
    <property type="entry name" value="Kif23_Arf-bd"/>
</dbReference>
<feature type="domain" description="Kinesin-like protein Kif23 Arf6-interacting" evidence="2">
    <location>
        <begin position="211"/>
        <end position="304"/>
    </location>
</feature>
<dbReference type="Proteomes" id="UP000887574">
    <property type="component" value="Unplaced"/>
</dbReference>
<feature type="region of interest" description="Disordered" evidence="1">
    <location>
        <begin position="174"/>
        <end position="214"/>
    </location>
</feature>
<evidence type="ECO:0000259" key="2">
    <source>
        <dbReference type="Pfam" id="PF16540"/>
    </source>
</evidence>
<proteinExistence type="predicted"/>
<dbReference type="Pfam" id="PF16540">
    <property type="entry name" value="MKLP1_Arf_bdg"/>
    <property type="match status" value="1"/>
</dbReference>
<dbReference type="Gene3D" id="2.60.40.4330">
    <property type="entry name" value="Kinesin-like protein Kif23, Arf6-interacting domain"/>
    <property type="match status" value="1"/>
</dbReference>
<name>A0A915E6P6_9BILA</name>
<organism evidence="3 4">
    <name type="scientific">Ditylenchus dipsaci</name>
    <dbReference type="NCBI Taxonomy" id="166011"/>
    <lineage>
        <taxon>Eukaryota</taxon>
        <taxon>Metazoa</taxon>
        <taxon>Ecdysozoa</taxon>
        <taxon>Nematoda</taxon>
        <taxon>Chromadorea</taxon>
        <taxon>Rhabditida</taxon>
        <taxon>Tylenchina</taxon>
        <taxon>Tylenchomorpha</taxon>
        <taxon>Sphaerularioidea</taxon>
        <taxon>Anguinidae</taxon>
        <taxon>Anguininae</taxon>
        <taxon>Ditylenchus</taxon>
    </lineage>
</organism>
<reference evidence="4" key="1">
    <citation type="submission" date="2022-11" db="UniProtKB">
        <authorList>
            <consortium name="WormBaseParasite"/>
        </authorList>
    </citation>
    <scope>IDENTIFICATION</scope>
</reference>
<evidence type="ECO:0000256" key="1">
    <source>
        <dbReference type="SAM" id="MobiDB-lite"/>
    </source>
</evidence>
<protein>
    <submittedName>
        <fullName evidence="4">Kinesin-like protein Kif23 Arf6-interacting domain-containing protein</fullName>
    </submittedName>
</protein>
<feature type="compositionally biased region" description="Polar residues" evidence="1">
    <location>
        <begin position="174"/>
        <end position="187"/>
    </location>
</feature>
<accession>A0A915E6P6</accession>
<feature type="region of interest" description="Disordered" evidence="1">
    <location>
        <begin position="1"/>
        <end position="23"/>
    </location>
</feature>
<evidence type="ECO:0000313" key="3">
    <source>
        <dbReference type="Proteomes" id="UP000887574"/>
    </source>
</evidence>
<dbReference type="AlphaFoldDB" id="A0A915E6P6"/>
<keyword evidence="3" id="KW-1185">Reference proteome</keyword>
<sequence length="311" mass="35473">MPEMPKIEFFDPPPPIQLNGPDDSESISKLRDYYSHRLAKHRGHLATINTNASLLQNKITQRLCIADLDRARVQELEVDADELNSYNATTNAKLTQAQREINALKQRLYRYENTEQNGRRRDEEARAREREMQVAAEQQRMKLQKVVEIFESPVPSTSRVATLRKQFVSTENLDVENSTPKMSSRQFAKQRGPPGSAQPQSSVHSQQPTPQSRSLRTLNHQAVNKIPTGTLLQPQFAKNTKHTTKVEASDLQKYHEYVTSKQKVDEYGNLSTEYLKGEIVPTAGGGSAVMFRDVEKLCQESPKQLELHDYR</sequence>
<feature type="compositionally biased region" description="Basic and acidic residues" evidence="1">
    <location>
        <begin position="113"/>
        <end position="132"/>
    </location>
</feature>
<dbReference type="WBParaSite" id="jg2919">
    <property type="protein sequence ID" value="jg2919"/>
    <property type="gene ID" value="jg2919"/>
</dbReference>
<evidence type="ECO:0000313" key="4">
    <source>
        <dbReference type="WBParaSite" id="jg2919"/>
    </source>
</evidence>
<dbReference type="InterPro" id="IPR038105">
    <property type="entry name" value="Kif23_Arf-bd_sf"/>
</dbReference>